<evidence type="ECO:0000256" key="1">
    <source>
        <dbReference type="ARBA" id="ARBA00011073"/>
    </source>
</evidence>
<dbReference type="InterPro" id="IPR000209">
    <property type="entry name" value="Peptidase_S8/S53_dom"/>
</dbReference>
<dbReference type="InterPro" id="IPR034202">
    <property type="entry name" value="Subtilisin_Carlsberg-like"/>
</dbReference>
<dbReference type="PROSITE" id="PS00138">
    <property type="entry name" value="SUBTILASE_SER"/>
    <property type="match status" value="1"/>
</dbReference>
<dbReference type="GO" id="GO:0005615">
    <property type="term" value="C:extracellular space"/>
    <property type="evidence" value="ECO:0007669"/>
    <property type="project" value="TreeGrafter"/>
</dbReference>
<evidence type="ECO:0000256" key="7">
    <source>
        <dbReference type="ARBA" id="ARBA00023619"/>
    </source>
</evidence>
<evidence type="ECO:0000313" key="12">
    <source>
        <dbReference type="EMBL" id="GFH58999.1"/>
    </source>
</evidence>
<feature type="compositionally biased region" description="Polar residues" evidence="9">
    <location>
        <begin position="575"/>
        <end position="584"/>
    </location>
</feature>
<dbReference type="Gene3D" id="3.40.50.200">
    <property type="entry name" value="Peptidase S8/S53 domain"/>
    <property type="match status" value="1"/>
</dbReference>
<feature type="signal peptide" evidence="10">
    <location>
        <begin position="1"/>
        <end position="21"/>
    </location>
</feature>
<dbReference type="SUPFAM" id="SSF52743">
    <property type="entry name" value="Subtilisin-like"/>
    <property type="match status" value="1"/>
</dbReference>
<dbReference type="GO" id="GO:0046872">
    <property type="term" value="F:metal ion binding"/>
    <property type="evidence" value="ECO:0007669"/>
    <property type="project" value="UniProtKB-KW"/>
</dbReference>
<evidence type="ECO:0000256" key="4">
    <source>
        <dbReference type="ARBA" id="ARBA00022801"/>
    </source>
</evidence>
<keyword evidence="3" id="KW-0479">Metal-binding</keyword>
<dbReference type="GO" id="GO:0006508">
    <property type="term" value="P:proteolysis"/>
    <property type="evidence" value="ECO:0007669"/>
    <property type="project" value="UniProtKB-KW"/>
</dbReference>
<organism evidence="12 13">
    <name type="scientific">Chaetoceros tenuissimus</name>
    <dbReference type="NCBI Taxonomy" id="426638"/>
    <lineage>
        <taxon>Eukaryota</taxon>
        <taxon>Sar</taxon>
        <taxon>Stramenopiles</taxon>
        <taxon>Ochrophyta</taxon>
        <taxon>Bacillariophyta</taxon>
        <taxon>Coscinodiscophyceae</taxon>
        <taxon>Chaetocerotophycidae</taxon>
        <taxon>Chaetocerotales</taxon>
        <taxon>Chaetocerotaceae</taxon>
        <taxon>Chaetoceros</taxon>
    </lineage>
</organism>
<dbReference type="CDD" id="cd07477">
    <property type="entry name" value="Peptidases_S8_Subtilisin_subset"/>
    <property type="match status" value="1"/>
</dbReference>
<evidence type="ECO:0000256" key="9">
    <source>
        <dbReference type="SAM" id="MobiDB-lite"/>
    </source>
</evidence>
<keyword evidence="5 8" id="KW-0720">Serine protease</keyword>
<keyword evidence="2 8" id="KW-0645">Protease</keyword>
<evidence type="ECO:0000256" key="5">
    <source>
        <dbReference type="ARBA" id="ARBA00022825"/>
    </source>
</evidence>
<keyword evidence="10" id="KW-0732">Signal</keyword>
<dbReference type="PANTHER" id="PTHR43806">
    <property type="entry name" value="PEPTIDASE S8"/>
    <property type="match status" value="1"/>
</dbReference>
<dbReference type="GO" id="GO:0004252">
    <property type="term" value="F:serine-type endopeptidase activity"/>
    <property type="evidence" value="ECO:0007669"/>
    <property type="project" value="UniProtKB-UniRule"/>
</dbReference>
<evidence type="ECO:0000256" key="8">
    <source>
        <dbReference type="PROSITE-ProRule" id="PRU01240"/>
    </source>
</evidence>
<name>A0AAD3HDA5_9STRA</name>
<comment type="caution">
    <text evidence="12">The sequence shown here is derived from an EMBL/GenBank/DDBJ whole genome shotgun (WGS) entry which is preliminary data.</text>
</comment>
<reference evidence="12 13" key="1">
    <citation type="journal article" date="2021" name="Sci. Rep.">
        <title>The genome of the diatom Chaetoceros tenuissimus carries an ancient integrated fragment of an extant virus.</title>
        <authorList>
            <person name="Hongo Y."/>
            <person name="Kimura K."/>
            <person name="Takaki Y."/>
            <person name="Yoshida Y."/>
            <person name="Baba S."/>
            <person name="Kobayashi G."/>
            <person name="Nagasaki K."/>
            <person name="Hano T."/>
            <person name="Tomaru Y."/>
        </authorList>
    </citation>
    <scope>NUCLEOTIDE SEQUENCE [LARGE SCALE GENOMIC DNA]</scope>
    <source>
        <strain evidence="12 13">NIES-3715</strain>
    </source>
</reference>
<dbReference type="InterPro" id="IPR015500">
    <property type="entry name" value="Peptidase_S8_subtilisin-rel"/>
</dbReference>
<dbReference type="PROSITE" id="PS00137">
    <property type="entry name" value="SUBTILASE_HIS"/>
    <property type="match status" value="1"/>
</dbReference>
<keyword evidence="4 8" id="KW-0378">Hydrolase</keyword>
<feature type="active site" description="Charge relay system" evidence="8">
    <location>
        <position position="349"/>
    </location>
</feature>
<dbReference type="InterPro" id="IPR050131">
    <property type="entry name" value="Peptidase_S8_subtilisin-like"/>
</dbReference>
<evidence type="ECO:0000256" key="3">
    <source>
        <dbReference type="ARBA" id="ARBA00022723"/>
    </source>
</evidence>
<feature type="active site" description="Charge relay system" evidence="8">
    <location>
        <position position="192"/>
    </location>
</feature>
<feature type="domain" description="Peptidase S8/S53" evidence="11">
    <location>
        <begin position="150"/>
        <end position="397"/>
    </location>
</feature>
<dbReference type="InterPro" id="IPR036852">
    <property type="entry name" value="Peptidase_S8/S53_dom_sf"/>
</dbReference>
<evidence type="ECO:0000256" key="6">
    <source>
        <dbReference type="ARBA" id="ARBA00023529"/>
    </source>
</evidence>
<feature type="region of interest" description="Disordered" evidence="9">
    <location>
        <begin position="526"/>
        <end position="627"/>
    </location>
</feature>
<dbReference type="Pfam" id="PF00082">
    <property type="entry name" value="Peptidase_S8"/>
    <property type="match status" value="1"/>
</dbReference>
<dbReference type="AlphaFoldDB" id="A0AAD3HDA5"/>
<comment type="similarity">
    <text evidence="1 8">Belongs to the peptidase S8 family.</text>
</comment>
<evidence type="ECO:0000313" key="13">
    <source>
        <dbReference type="Proteomes" id="UP001054902"/>
    </source>
</evidence>
<evidence type="ECO:0000256" key="2">
    <source>
        <dbReference type="ARBA" id="ARBA00022670"/>
    </source>
</evidence>
<evidence type="ECO:0000256" key="10">
    <source>
        <dbReference type="SAM" id="SignalP"/>
    </source>
</evidence>
<dbReference type="Proteomes" id="UP001054902">
    <property type="component" value="Unassembled WGS sequence"/>
</dbReference>
<keyword evidence="13" id="KW-1185">Reference proteome</keyword>
<feature type="compositionally biased region" description="Polar residues" evidence="9">
    <location>
        <begin position="611"/>
        <end position="627"/>
    </location>
</feature>
<dbReference type="PROSITE" id="PS51892">
    <property type="entry name" value="SUBTILASE"/>
    <property type="match status" value="1"/>
</dbReference>
<dbReference type="EC" id="3.4.21.62" evidence="7"/>
<dbReference type="InterPro" id="IPR023828">
    <property type="entry name" value="Peptidase_S8_Ser-AS"/>
</dbReference>
<evidence type="ECO:0000259" key="11">
    <source>
        <dbReference type="Pfam" id="PF00082"/>
    </source>
</evidence>
<feature type="chain" id="PRO_5042171951" description="subtilisin" evidence="10">
    <location>
        <begin position="22"/>
        <end position="758"/>
    </location>
</feature>
<proteinExistence type="inferred from homology"/>
<dbReference type="PRINTS" id="PR00723">
    <property type="entry name" value="SUBTILISIN"/>
</dbReference>
<feature type="compositionally biased region" description="Polar residues" evidence="9">
    <location>
        <begin position="593"/>
        <end position="603"/>
    </location>
</feature>
<dbReference type="InterPro" id="IPR022398">
    <property type="entry name" value="Peptidase_S8_His-AS"/>
</dbReference>
<feature type="active site" description="Charge relay system" evidence="8">
    <location>
        <position position="156"/>
    </location>
</feature>
<dbReference type="EMBL" id="BLLK01000062">
    <property type="protein sequence ID" value="GFH58999.1"/>
    <property type="molecule type" value="Genomic_DNA"/>
</dbReference>
<protein>
    <recommendedName>
        <fullName evidence="7">subtilisin</fullName>
        <ecNumber evidence="7">3.4.21.62</ecNumber>
    </recommendedName>
</protein>
<accession>A0AAD3HDA5</accession>
<dbReference type="PANTHER" id="PTHR43806:SF11">
    <property type="entry name" value="CEREVISIN-RELATED"/>
    <property type="match status" value="1"/>
</dbReference>
<sequence>MGYYFLTSALVLAVMPSFSLASEYNHGDLCRDKRSTIHRLNSDLIGEPLQLEIFNDDDSRFVVQFKEGTMDKRINSRNYDEVIQVHEDDDVEVIILRNLDSVREMEERDDVLYVEKDQKVYLQQTSIDNISYGVNLVKAMSVSDDLVGNQKVCIIDTGYDLNHPDLPSTSTGAEITGTSYGNLNWFEDEHNHGTFVAGIVSALGQNDEGVIGLIRNGKINLHIARMFNENASFVWGSDLLSATEDCVENGANIVNISLGGSGYSQFQENAFKRLHGQENVLIVAAAGNKGNNDYDYPASFDSVMSVAAVDEDEKVANFSQKNQAVDIAAPGVNIKSTIPGGYGVMSGTSMATPFVSGVGALVWSHFPDKTASEIRFALSVTAKDLGRPGRDEEYGHGLIQADKAFQLLNGEITASPTLSPVSLPCFDSPVNWNAGEARYNCGWFKAQNRCQLYGHKVEGAEDKTANEACCTCGGGRIVSTTEIPTGEKSSSPSVTLSSGPSFHYSTVPSFIPSQYPTRSWSPSIIPSNSLNPSEMPSPLPSTSHPTDVPSFGHSEIPSLEPSISMLPSDMPSMSIFPTNGPSSKPSRKPSFHPSYSPSQNPTKEQSEHPSNRPTSKPSFSPSSLPTSKPFSTLIPSLSNDMCFDSQGWYDAGGPYFDCNFYSKKNYCELYGNLFQNFGQTASQACCACGGGTINDKEDEKKCVNVKNWHDSISPIFNCKWYKPNNRCQIYGNMFENRGHTANTACCVCKKKLGLIYNE</sequence>
<comment type="catalytic activity">
    <reaction evidence="6">
        <text>Hydrolysis of proteins with broad specificity for peptide bonds, and a preference for a large uncharged residue in P1. Hydrolyzes peptide amides.</text>
        <dbReference type="EC" id="3.4.21.62"/>
    </reaction>
</comment>
<gene>
    <name evidence="12" type="ORF">CTEN210_15475</name>
</gene>